<reference evidence="4" key="1">
    <citation type="journal article" date="2019" name="Int. J. Syst. Evol. Microbiol.">
        <title>The Global Catalogue of Microorganisms (GCM) 10K type strain sequencing project: providing services to taxonomists for standard genome sequencing and annotation.</title>
        <authorList>
            <consortium name="The Broad Institute Genomics Platform"/>
            <consortium name="The Broad Institute Genome Sequencing Center for Infectious Disease"/>
            <person name="Wu L."/>
            <person name="Ma J."/>
        </authorList>
    </citation>
    <scope>NUCLEOTIDE SEQUENCE [LARGE SCALE GENOMIC DNA]</scope>
    <source>
        <strain evidence="4">CGMCC 1.15399</strain>
    </source>
</reference>
<evidence type="ECO:0008006" key="5">
    <source>
        <dbReference type="Google" id="ProtNLM"/>
    </source>
</evidence>
<dbReference type="EMBL" id="JBHUCM010000019">
    <property type="protein sequence ID" value="MFD1540117.1"/>
    <property type="molecule type" value="Genomic_DNA"/>
</dbReference>
<sequence>MKPRILIATGVLALAAAGCGSAPSSAGVASVTTASAAPTASPSPSASVDKGEQSRKFAACLRENGLDVSDPDPNGEGMFQALPKSEMDSEKVKKAMQACRSVAPVRDAKELSPEDQEKMRQFAACMRKNGVDMPDPDASGAMAKGTARNFKPDDPAFKKAYEACRGTFPKLGQAK</sequence>
<feature type="compositionally biased region" description="Low complexity" evidence="1">
    <location>
        <begin position="20"/>
        <end position="48"/>
    </location>
</feature>
<proteinExistence type="predicted"/>
<evidence type="ECO:0000313" key="4">
    <source>
        <dbReference type="Proteomes" id="UP001597097"/>
    </source>
</evidence>
<keyword evidence="2" id="KW-0732">Signal</keyword>
<dbReference type="RefSeq" id="WP_219526598.1">
    <property type="nucleotide sequence ID" value="NZ_JAHKRM010000001.1"/>
</dbReference>
<organism evidence="3 4">
    <name type="scientific">Nonomuraea guangzhouensis</name>
    <dbReference type="NCBI Taxonomy" id="1291555"/>
    <lineage>
        <taxon>Bacteria</taxon>
        <taxon>Bacillati</taxon>
        <taxon>Actinomycetota</taxon>
        <taxon>Actinomycetes</taxon>
        <taxon>Streptosporangiales</taxon>
        <taxon>Streptosporangiaceae</taxon>
        <taxon>Nonomuraea</taxon>
    </lineage>
</organism>
<feature type="region of interest" description="Disordered" evidence="1">
    <location>
        <begin position="20"/>
        <end position="90"/>
    </location>
</feature>
<gene>
    <name evidence="3" type="ORF">ACFSJ0_23895</name>
</gene>
<comment type="caution">
    <text evidence="3">The sequence shown here is derived from an EMBL/GenBank/DDBJ whole genome shotgun (WGS) entry which is preliminary data.</text>
</comment>
<protein>
    <recommendedName>
        <fullName evidence="5">Lipoprotein</fullName>
    </recommendedName>
</protein>
<feature type="chain" id="PRO_5047030316" description="Lipoprotein" evidence="2">
    <location>
        <begin position="27"/>
        <end position="175"/>
    </location>
</feature>
<keyword evidence="4" id="KW-1185">Reference proteome</keyword>
<accession>A0ABW4GBI9</accession>
<feature type="region of interest" description="Disordered" evidence="1">
    <location>
        <begin position="129"/>
        <end position="154"/>
    </location>
</feature>
<feature type="signal peptide" evidence="2">
    <location>
        <begin position="1"/>
        <end position="26"/>
    </location>
</feature>
<dbReference type="PROSITE" id="PS51257">
    <property type="entry name" value="PROKAR_LIPOPROTEIN"/>
    <property type="match status" value="1"/>
</dbReference>
<dbReference type="Proteomes" id="UP001597097">
    <property type="component" value="Unassembled WGS sequence"/>
</dbReference>
<evidence type="ECO:0000256" key="1">
    <source>
        <dbReference type="SAM" id="MobiDB-lite"/>
    </source>
</evidence>
<name>A0ABW4GBI9_9ACTN</name>
<evidence type="ECO:0000256" key="2">
    <source>
        <dbReference type="SAM" id="SignalP"/>
    </source>
</evidence>
<evidence type="ECO:0000313" key="3">
    <source>
        <dbReference type="EMBL" id="MFD1540117.1"/>
    </source>
</evidence>